<keyword evidence="4" id="KW-1003">Cell membrane</keyword>
<sequence length="120" mass="13297">MSRMSHKSFAVPAHFFALVIALPVYGQTTNWDYPSGAQKEQVEGVTRVRLQVGADGLPKSCEIVQSADPELDASACKLMMEKGRFKPPLDDKGKPKAFQFEQSIRWKLPPPSEPAEPTKP</sequence>
<dbReference type="EMBL" id="BAAAFE010000007">
    <property type="protein sequence ID" value="GAA0865069.1"/>
    <property type="molecule type" value="Genomic_DNA"/>
</dbReference>
<gene>
    <name evidence="13" type="ORF">GCM10009115_22160</name>
</gene>
<dbReference type="PANTHER" id="PTHR33446">
    <property type="entry name" value="PROTEIN TONB-RELATED"/>
    <property type="match status" value="1"/>
</dbReference>
<evidence type="ECO:0000256" key="2">
    <source>
        <dbReference type="ARBA" id="ARBA00006555"/>
    </source>
</evidence>
<comment type="caution">
    <text evidence="13">The sequence shown here is derived from an EMBL/GenBank/DDBJ whole genome shotgun (WGS) entry which is preliminary data.</text>
</comment>
<feature type="domain" description="TonB C-terminal" evidence="12">
    <location>
        <begin position="18"/>
        <end position="115"/>
    </location>
</feature>
<organism evidence="13 14">
    <name type="scientific">Sphingopyxis soli</name>
    <dbReference type="NCBI Taxonomy" id="592051"/>
    <lineage>
        <taxon>Bacteria</taxon>
        <taxon>Pseudomonadati</taxon>
        <taxon>Pseudomonadota</taxon>
        <taxon>Alphaproteobacteria</taxon>
        <taxon>Sphingomonadales</taxon>
        <taxon>Sphingomonadaceae</taxon>
        <taxon>Sphingopyxis</taxon>
    </lineage>
</organism>
<evidence type="ECO:0000256" key="1">
    <source>
        <dbReference type="ARBA" id="ARBA00004383"/>
    </source>
</evidence>
<keyword evidence="6" id="KW-0812">Transmembrane</keyword>
<reference evidence="14" key="1">
    <citation type="journal article" date="2019" name="Int. J. Syst. Evol. Microbiol.">
        <title>The Global Catalogue of Microorganisms (GCM) 10K type strain sequencing project: providing services to taxonomists for standard genome sequencing and annotation.</title>
        <authorList>
            <consortium name="The Broad Institute Genomics Platform"/>
            <consortium name="The Broad Institute Genome Sequencing Center for Infectious Disease"/>
            <person name="Wu L."/>
            <person name="Ma J."/>
        </authorList>
    </citation>
    <scope>NUCLEOTIDE SEQUENCE [LARGE SCALE GENOMIC DNA]</scope>
    <source>
        <strain evidence="14">JCM 15910</strain>
    </source>
</reference>
<keyword evidence="3" id="KW-0813">Transport</keyword>
<feature type="signal peptide" evidence="11">
    <location>
        <begin position="1"/>
        <end position="26"/>
    </location>
</feature>
<dbReference type="PROSITE" id="PS52015">
    <property type="entry name" value="TONB_CTD"/>
    <property type="match status" value="1"/>
</dbReference>
<accession>A0ABP3XHH1</accession>
<evidence type="ECO:0000256" key="8">
    <source>
        <dbReference type="ARBA" id="ARBA00022989"/>
    </source>
</evidence>
<dbReference type="InterPro" id="IPR006260">
    <property type="entry name" value="TonB/TolA_C"/>
</dbReference>
<dbReference type="Pfam" id="PF03544">
    <property type="entry name" value="TonB_C"/>
    <property type="match status" value="1"/>
</dbReference>
<dbReference type="InterPro" id="IPR037682">
    <property type="entry name" value="TonB_C"/>
</dbReference>
<evidence type="ECO:0000256" key="10">
    <source>
        <dbReference type="SAM" id="MobiDB-lite"/>
    </source>
</evidence>
<keyword evidence="11" id="KW-0732">Signal</keyword>
<evidence type="ECO:0000256" key="3">
    <source>
        <dbReference type="ARBA" id="ARBA00022448"/>
    </source>
</evidence>
<evidence type="ECO:0000256" key="6">
    <source>
        <dbReference type="ARBA" id="ARBA00022692"/>
    </source>
</evidence>
<evidence type="ECO:0000313" key="13">
    <source>
        <dbReference type="EMBL" id="GAA0865069.1"/>
    </source>
</evidence>
<comment type="similarity">
    <text evidence="2">Belongs to the TonB family.</text>
</comment>
<evidence type="ECO:0000313" key="14">
    <source>
        <dbReference type="Proteomes" id="UP001500738"/>
    </source>
</evidence>
<comment type="subcellular location">
    <subcellularLocation>
        <location evidence="1">Cell inner membrane</location>
        <topology evidence="1">Single-pass membrane protein</topology>
        <orientation evidence="1">Periplasmic side</orientation>
    </subcellularLocation>
</comment>
<feature type="chain" id="PRO_5046735481" description="TonB C-terminal domain-containing protein" evidence="11">
    <location>
        <begin position="27"/>
        <end position="120"/>
    </location>
</feature>
<evidence type="ECO:0000256" key="11">
    <source>
        <dbReference type="SAM" id="SignalP"/>
    </source>
</evidence>
<name>A0ABP3XHH1_9SPHN</name>
<protein>
    <recommendedName>
        <fullName evidence="12">TonB C-terminal domain-containing protein</fullName>
    </recommendedName>
</protein>
<dbReference type="Proteomes" id="UP001500738">
    <property type="component" value="Unassembled WGS sequence"/>
</dbReference>
<dbReference type="SUPFAM" id="SSF74653">
    <property type="entry name" value="TolA/TonB C-terminal domain"/>
    <property type="match status" value="1"/>
</dbReference>
<evidence type="ECO:0000256" key="9">
    <source>
        <dbReference type="ARBA" id="ARBA00023136"/>
    </source>
</evidence>
<feature type="region of interest" description="Disordered" evidence="10">
    <location>
        <begin position="101"/>
        <end position="120"/>
    </location>
</feature>
<evidence type="ECO:0000256" key="4">
    <source>
        <dbReference type="ARBA" id="ARBA00022475"/>
    </source>
</evidence>
<dbReference type="Gene3D" id="3.30.1150.10">
    <property type="match status" value="1"/>
</dbReference>
<proteinExistence type="inferred from homology"/>
<keyword evidence="8" id="KW-1133">Transmembrane helix</keyword>
<dbReference type="PANTHER" id="PTHR33446:SF2">
    <property type="entry name" value="PROTEIN TONB"/>
    <property type="match status" value="1"/>
</dbReference>
<evidence type="ECO:0000256" key="5">
    <source>
        <dbReference type="ARBA" id="ARBA00022519"/>
    </source>
</evidence>
<keyword evidence="5" id="KW-0997">Cell inner membrane</keyword>
<dbReference type="NCBIfam" id="TIGR01352">
    <property type="entry name" value="tonB_Cterm"/>
    <property type="match status" value="1"/>
</dbReference>
<keyword evidence="9" id="KW-0472">Membrane</keyword>
<evidence type="ECO:0000256" key="7">
    <source>
        <dbReference type="ARBA" id="ARBA00022927"/>
    </source>
</evidence>
<dbReference type="RefSeq" id="WP_343828206.1">
    <property type="nucleotide sequence ID" value="NZ_BAAAFE010000007.1"/>
</dbReference>
<keyword evidence="7" id="KW-0653">Protein transport</keyword>
<keyword evidence="14" id="KW-1185">Reference proteome</keyword>
<dbReference type="InterPro" id="IPR051045">
    <property type="entry name" value="TonB-dependent_transducer"/>
</dbReference>
<evidence type="ECO:0000259" key="12">
    <source>
        <dbReference type="PROSITE" id="PS52015"/>
    </source>
</evidence>